<dbReference type="SFLD" id="SFLDS00029">
    <property type="entry name" value="Radical_SAM"/>
    <property type="match status" value="1"/>
</dbReference>
<evidence type="ECO:0000313" key="18">
    <source>
        <dbReference type="Proteomes" id="UP000198972"/>
    </source>
</evidence>
<keyword evidence="3" id="KW-0949">S-adenosyl-L-methionine</keyword>
<dbReference type="SUPFAM" id="SSF102114">
    <property type="entry name" value="Radical SAM enzymes"/>
    <property type="match status" value="1"/>
</dbReference>
<dbReference type="Pfam" id="PF13186">
    <property type="entry name" value="SPASM"/>
    <property type="match status" value="1"/>
</dbReference>
<dbReference type="EMBL" id="FNBG01000002">
    <property type="protein sequence ID" value="SDE81028.1"/>
    <property type="molecule type" value="Genomic_DNA"/>
</dbReference>
<evidence type="ECO:0000259" key="15">
    <source>
        <dbReference type="PROSITE" id="PS51379"/>
    </source>
</evidence>
<feature type="domain" description="4Fe-4S ferredoxin-type" evidence="15">
    <location>
        <begin position="37"/>
        <end position="70"/>
    </location>
</feature>
<dbReference type="GO" id="GO:0003824">
    <property type="term" value="F:catalytic activity"/>
    <property type="evidence" value="ECO:0007669"/>
    <property type="project" value="InterPro"/>
</dbReference>
<comment type="catalytic activity">
    <reaction evidence="9">
        <text>[mycofactocin precursor peptide]-C-terminal glycyl-N-{[2-(4-hydroxyphenyl)ethenyl]-3-methylbutanamide} + AH2 + S-adenosyl-L-methionine = [mycofactocin precursor peptide]-C-terminal glycyl-N-{5-[(4-hydroxyphenyl)methyl]-4,4-dimethyl-2-oxopyrrolidin-3-yl}acetamide + 5'-deoxyadenosine + L-methionine + A + H(+)</text>
        <dbReference type="Rhea" id="RHEA:65500"/>
        <dbReference type="Rhea" id="RHEA-COMP:16816"/>
        <dbReference type="Rhea" id="RHEA-COMP:16818"/>
        <dbReference type="ChEBI" id="CHEBI:13193"/>
        <dbReference type="ChEBI" id="CHEBI:15378"/>
        <dbReference type="ChEBI" id="CHEBI:17319"/>
        <dbReference type="ChEBI" id="CHEBI:17499"/>
        <dbReference type="ChEBI" id="CHEBI:57844"/>
        <dbReference type="ChEBI" id="CHEBI:59789"/>
        <dbReference type="ChEBI" id="CHEBI:156517"/>
        <dbReference type="ChEBI" id="CHEBI:156518"/>
        <dbReference type="EC" id="4.1.99.26"/>
    </reaction>
</comment>
<evidence type="ECO:0000256" key="8">
    <source>
        <dbReference type="ARBA" id="ARBA00051525"/>
    </source>
</evidence>
<keyword evidence="7" id="KW-0456">Lyase</keyword>
<dbReference type="STRING" id="670482.SAMN04488542_102215"/>
<dbReference type="PIRSF" id="PIRSF037420">
    <property type="entry name" value="PQQ_syn_pqqE"/>
    <property type="match status" value="1"/>
</dbReference>
<dbReference type="FunFam" id="3.20.20.70:FF:000188">
    <property type="entry name" value="Mycofactocin radical SAM maturase MftC"/>
    <property type="match status" value="1"/>
</dbReference>
<keyword evidence="4" id="KW-0479">Metal-binding</keyword>
<dbReference type="Gene3D" id="3.20.20.70">
    <property type="entry name" value="Aldolase class I"/>
    <property type="match status" value="1"/>
</dbReference>
<evidence type="ECO:0000256" key="10">
    <source>
        <dbReference type="ARBA" id="ARBA00066739"/>
    </source>
</evidence>
<comment type="cofactor">
    <cofactor evidence="1">
        <name>[4Fe-4S] cluster</name>
        <dbReference type="ChEBI" id="CHEBI:49883"/>
    </cofactor>
</comment>
<dbReference type="EC" id="4.1.99.26" evidence="11"/>
<dbReference type="SMART" id="SM00729">
    <property type="entry name" value="Elp3"/>
    <property type="match status" value="1"/>
</dbReference>
<organism evidence="17 18">
    <name type="scientific">Fontibacillus panacisegetis</name>
    <dbReference type="NCBI Taxonomy" id="670482"/>
    <lineage>
        <taxon>Bacteria</taxon>
        <taxon>Bacillati</taxon>
        <taxon>Bacillota</taxon>
        <taxon>Bacilli</taxon>
        <taxon>Bacillales</taxon>
        <taxon>Paenibacillaceae</taxon>
        <taxon>Fontibacillus</taxon>
    </lineage>
</organism>
<dbReference type="CDD" id="cd21123">
    <property type="entry name" value="SPASM_MftC-like"/>
    <property type="match status" value="1"/>
</dbReference>
<dbReference type="PANTHER" id="PTHR11228:SF7">
    <property type="entry name" value="PQQA PEPTIDE CYCLASE"/>
    <property type="match status" value="1"/>
</dbReference>
<evidence type="ECO:0000256" key="3">
    <source>
        <dbReference type="ARBA" id="ARBA00022691"/>
    </source>
</evidence>
<comment type="catalytic activity">
    <reaction evidence="8">
        <text>[mycofactocin precursor peptide]-C-terminal glycyl-L-valyl-L-tyrosine + S-adenosyl-L-methionine = [mycofactocin precursor peptide]-C-terminal glycyl-N-{[2-(4-hydroxyphenyl)ethenyl]-3-methylbutanamide} + 5'-deoxyadenosine + L-methionine + CO2</text>
        <dbReference type="Rhea" id="RHEA:65492"/>
        <dbReference type="Rhea" id="RHEA-COMP:16815"/>
        <dbReference type="Rhea" id="RHEA-COMP:16816"/>
        <dbReference type="ChEBI" id="CHEBI:16526"/>
        <dbReference type="ChEBI" id="CHEBI:17319"/>
        <dbReference type="ChEBI" id="CHEBI:57844"/>
        <dbReference type="ChEBI" id="CHEBI:59789"/>
        <dbReference type="ChEBI" id="CHEBI:156515"/>
        <dbReference type="ChEBI" id="CHEBI:156517"/>
        <dbReference type="EC" id="1.3.98.7"/>
    </reaction>
</comment>
<dbReference type="InterPro" id="IPR017896">
    <property type="entry name" value="4Fe4S_Fe-S-bd"/>
</dbReference>
<dbReference type="AlphaFoldDB" id="A0A1G7FYL9"/>
<dbReference type="Pfam" id="PF04055">
    <property type="entry name" value="Radical_SAM"/>
    <property type="match status" value="1"/>
</dbReference>
<evidence type="ECO:0000256" key="2">
    <source>
        <dbReference type="ARBA" id="ARBA00022485"/>
    </source>
</evidence>
<evidence type="ECO:0000256" key="5">
    <source>
        <dbReference type="ARBA" id="ARBA00023004"/>
    </source>
</evidence>
<proteinExistence type="predicted"/>
<keyword evidence="2" id="KW-0004">4Fe-4S</keyword>
<evidence type="ECO:0000256" key="6">
    <source>
        <dbReference type="ARBA" id="ARBA00023014"/>
    </source>
</evidence>
<feature type="domain" description="Radical SAM core" evidence="16">
    <location>
        <begin position="33"/>
        <end position="249"/>
    </location>
</feature>
<evidence type="ECO:0000256" key="11">
    <source>
        <dbReference type="ARBA" id="ARBA00066804"/>
    </source>
</evidence>
<dbReference type="InterPro" id="IPR058240">
    <property type="entry name" value="rSAM_sf"/>
</dbReference>
<dbReference type="InterPro" id="IPR023885">
    <property type="entry name" value="4Fe4S-binding_SPASM_dom"/>
</dbReference>
<dbReference type="GO" id="GO:0051539">
    <property type="term" value="F:4 iron, 4 sulfur cluster binding"/>
    <property type="evidence" value="ECO:0007669"/>
    <property type="project" value="UniProtKB-KW"/>
</dbReference>
<keyword evidence="5" id="KW-0408">Iron</keyword>
<dbReference type="SFLD" id="SFLDF00543">
    <property type="entry name" value="alternative_heme_biosynthesis"/>
    <property type="match status" value="1"/>
</dbReference>
<evidence type="ECO:0000256" key="7">
    <source>
        <dbReference type="ARBA" id="ARBA00023239"/>
    </source>
</evidence>
<evidence type="ECO:0000256" key="1">
    <source>
        <dbReference type="ARBA" id="ARBA00001966"/>
    </source>
</evidence>
<dbReference type="GO" id="GO:0046872">
    <property type="term" value="F:metal ion binding"/>
    <property type="evidence" value="ECO:0007669"/>
    <property type="project" value="UniProtKB-KW"/>
</dbReference>
<dbReference type="InterPro" id="IPR007197">
    <property type="entry name" value="rSAM"/>
</dbReference>
<dbReference type="InterPro" id="IPR034479">
    <property type="entry name" value="AhbC-like"/>
</dbReference>
<dbReference type="SFLD" id="SFLDG01385">
    <property type="entry name" value="heme_carboxy_lyase_like"/>
    <property type="match status" value="1"/>
</dbReference>
<dbReference type="InterPro" id="IPR017200">
    <property type="entry name" value="PqqE-like"/>
</dbReference>
<dbReference type="PANTHER" id="PTHR11228">
    <property type="entry name" value="RADICAL SAM DOMAIN PROTEIN"/>
    <property type="match status" value="1"/>
</dbReference>
<dbReference type="GO" id="GO:0006783">
    <property type="term" value="P:heme biosynthetic process"/>
    <property type="evidence" value="ECO:0007669"/>
    <property type="project" value="TreeGrafter"/>
</dbReference>
<sequence>MINVTKLLTGIEGEGDHLRYSMAAGEKHHGVSVGQGPVVVWNATRACNLNCRHCYADACPSKDSGELSTREAMSFIEDLAGFHVPVLLLSGGEPLMRDDIIELISFAASKGLRPVLSTNGTLITLDKAKQLKQAGVKYAGVSLDGLGTRHDLFRGRSGAYERALKGIRNCQSVGLKVGLRFTISKNTYDDLDEILDLIERENITRACFYHLVYSGRGSILQQEDVTREQSRRAIDKIITKTLELHNGGKRVELLTVDNHADGVYLYQWMKERDPERAALMLDLLQRNGGNRSGLAIGCVDWHGRVYPDQFTRDIEIGNIRDRKFSDIWREAAHPVMAGLRDRRDLLKGRCQQCGWLDICNGNFRARAAAASGDFWASDPSCYLSDKEIGIL</sequence>
<dbReference type="NCBIfam" id="TIGR04085">
    <property type="entry name" value="rSAM_more_4Fe4S"/>
    <property type="match status" value="1"/>
</dbReference>
<dbReference type="InterPro" id="IPR034480">
    <property type="entry name" value="Heme_synthase-like"/>
</dbReference>
<gene>
    <name evidence="17" type="ORF">SAMN04488542_102215</name>
</gene>
<dbReference type="InterPro" id="IPR013785">
    <property type="entry name" value="Aldolase_TIM"/>
</dbReference>
<evidence type="ECO:0000256" key="14">
    <source>
        <dbReference type="ARBA" id="ARBA00079192"/>
    </source>
</evidence>
<reference evidence="17 18" key="1">
    <citation type="submission" date="2016-10" db="EMBL/GenBank/DDBJ databases">
        <authorList>
            <person name="de Groot N.N."/>
        </authorList>
    </citation>
    <scope>NUCLEOTIDE SEQUENCE [LARGE SCALE GENOMIC DNA]</scope>
    <source>
        <strain evidence="17 18">DSM 28129</strain>
    </source>
</reference>
<evidence type="ECO:0000259" key="16">
    <source>
        <dbReference type="PROSITE" id="PS51918"/>
    </source>
</evidence>
<dbReference type="OrthoDB" id="9782387at2"/>
<dbReference type="InterPro" id="IPR006638">
    <property type="entry name" value="Elp3/MiaA/NifB-like_rSAM"/>
</dbReference>
<evidence type="ECO:0000256" key="4">
    <source>
        <dbReference type="ARBA" id="ARBA00022723"/>
    </source>
</evidence>
<name>A0A1G7FYL9_9BACL</name>
<protein>
    <recommendedName>
        <fullName evidence="12">Mycofactocin maturase MftC</fullName>
        <ecNumber evidence="10">1.3.98.7</ecNumber>
        <ecNumber evidence="11">4.1.99.26</ecNumber>
    </recommendedName>
    <alternativeName>
        <fullName evidence="14">[Mycofactocin precursor peptide]-pyrrolidinone derivative synthase</fullName>
    </alternativeName>
    <alternativeName>
        <fullName evidence="13">[Mycofactocin precursor peptide]-tyrosine decarboxylase</fullName>
    </alternativeName>
</protein>
<dbReference type="RefSeq" id="WP_091226765.1">
    <property type="nucleotide sequence ID" value="NZ_FNBG01000002.1"/>
</dbReference>
<dbReference type="InterPro" id="IPR050377">
    <property type="entry name" value="Radical_SAM_PqqE_MftC-like"/>
</dbReference>
<keyword evidence="18" id="KW-1185">Reference proteome</keyword>
<dbReference type="EC" id="1.3.98.7" evidence="10"/>
<dbReference type="Proteomes" id="UP000198972">
    <property type="component" value="Unassembled WGS sequence"/>
</dbReference>
<evidence type="ECO:0000256" key="12">
    <source>
        <dbReference type="ARBA" id="ARBA00074337"/>
    </source>
</evidence>
<evidence type="ECO:0000313" key="17">
    <source>
        <dbReference type="EMBL" id="SDE81028.1"/>
    </source>
</evidence>
<evidence type="ECO:0000256" key="13">
    <source>
        <dbReference type="ARBA" id="ARBA00077306"/>
    </source>
</evidence>
<dbReference type="CDD" id="cd01335">
    <property type="entry name" value="Radical_SAM"/>
    <property type="match status" value="1"/>
</dbReference>
<dbReference type="PROSITE" id="PS51379">
    <property type="entry name" value="4FE4S_FER_2"/>
    <property type="match status" value="1"/>
</dbReference>
<accession>A0A1G7FYL9</accession>
<dbReference type="PROSITE" id="PS51918">
    <property type="entry name" value="RADICAL_SAM"/>
    <property type="match status" value="1"/>
</dbReference>
<keyword evidence="6" id="KW-0411">Iron-sulfur</keyword>
<dbReference type="SFLD" id="SFLDG01386">
    <property type="entry name" value="main_SPASM_domain-containing"/>
    <property type="match status" value="1"/>
</dbReference>
<evidence type="ECO:0000256" key="9">
    <source>
        <dbReference type="ARBA" id="ARBA00051925"/>
    </source>
</evidence>
<dbReference type="SFLD" id="SFLDG01067">
    <property type="entry name" value="SPASM/twitch_domain_containing"/>
    <property type="match status" value="1"/>
</dbReference>